<evidence type="ECO:0000313" key="2">
    <source>
        <dbReference type="EMBL" id="PJE94974.1"/>
    </source>
</evidence>
<dbReference type="RefSeq" id="WP_100204227.1">
    <property type="nucleotide sequence ID" value="NZ_PGGW01000067.1"/>
</dbReference>
<sequence length="86" mass="8510">MTAEATDSPASLYGVVSLVLGAVALVAAVFVGYAGVAIPLLCGSLAVTFATLGLVKRSNRGQCVIGLVTGGLAVLWLVLFLAAFGG</sequence>
<protein>
    <submittedName>
        <fullName evidence="2">Uncharacterized protein</fullName>
    </submittedName>
</protein>
<keyword evidence="3" id="KW-1185">Reference proteome</keyword>
<organism evidence="2 3">
    <name type="scientific">Streptomyces carminius</name>
    <dbReference type="NCBI Taxonomy" id="2665496"/>
    <lineage>
        <taxon>Bacteria</taxon>
        <taxon>Bacillati</taxon>
        <taxon>Actinomycetota</taxon>
        <taxon>Actinomycetes</taxon>
        <taxon>Kitasatosporales</taxon>
        <taxon>Streptomycetaceae</taxon>
        <taxon>Streptomyces</taxon>
    </lineage>
</organism>
<name>A0A2M8LSP6_9ACTN</name>
<feature type="transmembrane region" description="Helical" evidence="1">
    <location>
        <begin position="12"/>
        <end position="31"/>
    </location>
</feature>
<comment type="caution">
    <text evidence="2">The sequence shown here is derived from an EMBL/GenBank/DDBJ whole genome shotgun (WGS) entry which is preliminary data.</text>
</comment>
<dbReference type="AlphaFoldDB" id="A0A2M8LSP6"/>
<keyword evidence="1" id="KW-1133">Transmembrane helix</keyword>
<dbReference type="EMBL" id="PGGW01000067">
    <property type="protein sequence ID" value="PJE94974.1"/>
    <property type="molecule type" value="Genomic_DNA"/>
</dbReference>
<proteinExistence type="predicted"/>
<gene>
    <name evidence="2" type="ORF">CUT44_25245</name>
</gene>
<evidence type="ECO:0000313" key="3">
    <source>
        <dbReference type="Proteomes" id="UP000230407"/>
    </source>
</evidence>
<feature type="transmembrane region" description="Helical" evidence="1">
    <location>
        <begin position="64"/>
        <end position="84"/>
    </location>
</feature>
<feature type="transmembrane region" description="Helical" evidence="1">
    <location>
        <begin position="37"/>
        <end position="55"/>
    </location>
</feature>
<reference evidence="2 3" key="1">
    <citation type="submission" date="2017-11" db="EMBL/GenBank/DDBJ databases">
        <title>Streptomyces carmine sp. nov., a novel actinomycete isolated from Sophora alopecuroides in Xinjiang, China.</title>
        <authorList>
            <person name="Wang Y."/>
            <person name="Luo X."/>
            <person name="Wan C."/>
            <person name="Zhang L."/>
        </authorList>
    </citation>
    <scope>NUCLEOTIDE SEQUENCE [LARGE SCALE GENOMIC DNA]</scope>
    <source>
        <strain evidence="2 3">TRM SA0054</strain>
    </source>
</reference>
<keyword evidence="1" id="KW-0472">Membrane</keyword>
<dbReference type="Proteomes" id="UP000230407">
    <property type="component" value="Unassembled WGS sequence"/>
</dbReference>
<keyword evidence="1" id="KW-0812">Transmembrane</keyword>
<evidence type="ECO:0000256" key="1">
    <source>
        <dbReference type="SAM" id="Phobius"/>
    </source>
</evidence>
<accession>A0A2M8LSP6</accession>